<evidence type="ECO:0000313" key="2">
    <source>
        <dbReference type="EMBL" id="SEP49790.1"/>
    </source>
</evidence>
<proteinExistence type="predicted"/>
<reference evidence="2 3" key="1">
    <citation type="submission" date="2016-10" db="EMBL/GenBank/DDBJ databases">
        <authorList>
            <person name="de Groot N.N."/>
        </authorList>
    </citation>
    <scope>NUCLEOTIDE SEQUENCE [LARGE SCALE GENOMIC DNA]</scope>
    <source>
        <strain evidence="2 3">DSM 44993</strain>
    </source>
</reference>
<keyword evidence="3" id="KW-1185">Reference proteome</keyword>
<dbReference type="Proteomes" id="UP000198582">
    <property type="component" value="Unassembled WGS sequence"/>
</dbReference>
<dbReference type="AlphaFoldDB" id="A0A1H8YC05"/>
<evidence type="ECO:0000259" key="1">
    <source>
        <dbReference type="Pfam" id="PF25547"/>
    </source>
</evidence>
<dbReference type="EMBL" id="FOEF01000013">
    <property type="protein sequence ID" value="SEP49790.1"/>
    <property type="molecule type" value="Genomic_DNA"/>
</dbReference>
<dbReference type="STRING" id="394193.SAMN04489732_113202"/>
<evidence type="ECO:0000313" key="3">
    <source>
        <dbReference type="Proteomes" id="UP000198582"/>
    </source>
</evidence>
<organism evidence="2 3">
    <name type="scientific">Amycolatopsis saalfeldensis</name>
    <dbReference type="NCBI Taxonomy" id="394193"/>
    <lineage>
        <taxon>Bacteria</taxon>
        <taxon>Bacillati</taxon>
        <taxon>Actinomycetota</taxon>
        <taxon>Actinomycetes</taxon>
        <taxon>Pseudonocardiales</taxon>
        <taxon>Pseudonocardiaceae</taxon>
        <taxon>Amycolatopsis</taxon>
    </lineage>
</organism>
<name>A0A1H8YC05_9PSEU</name>
<dbReference type="InterPro" id="IPR057746">
    <property type="entry name" value="CpnT-like_N"/>
</dbReference>
<feature type="domain" description="Outer membrane channel protein CpnT-like N-terminal" evidence="1">
    <location>
        <begin position="3"/>
        <end position="122"/>
    </location>
</feature>
<gene>
    <name evidence="2" type="ORF">SAMN04489732_113202</name>
</gene>
<accession>A0A1H8YC05</accession>
<sequence>MPVAEPTDPLYVAAKGWYDGWPKDNEETAWQLGLTWAQAGEKMATAGTTLGQVGQTVTTAWADPAGAAAAGKISAHAQQVAGLPDKLQTVGMLVDTYATALMNTKNEIVQTIQSNSGIYASLPYDWLKSAFALNVSSSIRTAVDKEAGELQKVKVQGLNASAKPSIAKDGKEFSYKGEANLEKATGQGQVLGGTGSWELTTGANGSVSAGANTQKGLYAKAEAGAGVSGNLALAGTAGPVALGGKVDGFYGLKGSAGGNVSLQGAQVKADVLLGGKVTARGQASYGGVTVGGYVEGSAGIGAKAEWGIGKGEDGKYHFGGGGNLTAGPGGGGGFDIAVDPAEVGKSISQAEESIGNYGKRLAGGF</sequence>
<dbReference type="Pfam" id="PF25547">
    <property type="entry name" value="WXG100_2"/>
    <property type="match status" value="1"/>
</dbReference>
<protein>
    <recommendedName>
        <fullName evidence="1">Outer membrane channel protein CpnT-like N-terminal domain-containing protein</fullName>
    </recommendedName>
</protein>
<dbReference type="RefSeq" id="WP_091621704.1">
    <property type="nucleotide sequence ID" value="NZ_FOEF01000013.1"/>
</dbReference>